<gene>
    <name evidence="1" type="ORF">GJA_4516</name>
</gene>
<dbReference type="AlphaFoldDB" id="W0VCM9"/>
<reference evidence="1 2" key="1">
    <citation type="journal article" date="2015" name="Genome Announc.">
        <title>Genome Sequence of Mushroom Soft-Rot Pathogen Janthinobacterium agaricidamnosum.</title>
        <authorList>
            <person name="Graupner K."/>
            <person name="Lackner G."/>
            <person name="Hertweck C."/>
        </authorList>
    </citation>
    <scope>NUCLEOTIDE SEQUENCE [LARGE SCALE GENOMIC DNA]</scope>
    <source>
        <strain evidence="2">NBRC 102515 / DSM 9628</strain>
    </source>
</reference>
<organism evidence="1 2">
    <name type="scientific">Janthinobacterium agaricidamnosum NBRC 102515 = DSM 9628</name>
    <dbReference type="NCBI Taxonomy" id="1349767"/>
    <lineage>
        <taxon>Bacteria</taxon>
        <taxon>Pseudomonadati</taxon>
        <taxon>Pseudomonadota</taxon>
        <taxon>Betaproteobacteria</taxon>
        <taxon>Burkholderiales</taxon>
        <taxon>Oxalobacteraceae</taxon>
        <taxon>Janthinobacterium</taxon>
    </lineage>
</organism>
<accession>W0VCM9</accession>
<proteinExistence type="predicted"/>
<evidence type="ECO:0000313" key="2">
    <source>
        <dbReference type="Proteomes" id="UP000027604"/>
    </source>
</evidence>
<keyword evidence="2" id="KW-1185">Reference proteome</keyword>
<protein>
    <submittedName>
        <fullName evidence="1">Uncharacterized protein</fullName>
    </submittedName>
</protein>
<dbReference type="Proteomes" id="UP000027604">
    <property type="component" value="Chromosome I"/>
</dbReference>
<name>W0VCM9_9BURK</name>
<dbReference type="EMBL" id="HG322949">
    <property type="protein sequence ID" value="CDG85123.1"/>
    <property type="molecule type" value="Genomic_DNA"/>
</dbReference>
<dbReference type="KEGG" id="jag:GJA_4516"/>
<sequence>MTRNAGNGLIQHPLRTLFSRFVLKQAEPWIRVQTGFFLISFSFHLL</sequence>
<dbReference type="HOGENOM" id="CLU_3184675_0_0_4"/>
<dbReference type="STRING" id="1349767.GJA_4516"/>
<evidence type="ECO:0000313" key="1">
    <source>
        <dbReference type="EMBL" id="CDG85123.1"/>
    </source>
</evidence>